<dbReference type="Proteomes" id="UP000020773">
    <property type="component" value="Unassembled WGS sequence"/>
</dbReference>
<evidence type="ECO:0000313" key="1">
    <source>
        <dbReference type="EMBL" id="EXY92922.1"/>
    </source>
</evidence>
<dbReference type="EMBL" id="JGDB01000006">
    <property type="protein sequence ID" value="EXY93066.1"/>
    <property type="molecule type" value="Genomic_DNA"/>
</dbReference>
<evidence type="ECO:0000313" key="3">
    <source>
        <dbReference type="EMBL" id="EXY93066.1"/>
    </source>
</evidence>
<protein>
    <submittedName>
        <fullName evidence="3">Uncharacterized protein</fullName>
    </submittedName>
</protein>
<dbReference type="EMBL" id="JGDB01000009">
    <property type="protein sequence ID" value="EXY92922.1"/>
    <property type="molecule type" value="Genomic_DNA"/>
</dbReference>
<name>A0A015VCJ9_BACFG</name>
<accession>A0A015VCJ9</accession>
<evidence type="ECO:0000313" key="2">
    <source>
        <dbReference type="EMBL" id="EXY92977.1"/>
    </source>
</evidence>
<sequence>MSRDIEEIRRKIYAQQGNDFVFPAIVRKVDEAEFTCQVERDGPVDYFDVRLRALANPDLKGFAFIPKVGSMVLVCRIGESNELFVCQYTEIDKVFLTTGDVSLTVDKETIQLSKADKVAATIDAGSLTLRVEQATVRVTTNGVTLSRGNSGLKKTLDDLITAIRELTVTTGVGPSGPPVNMADFVKIQQDLNNYLEE</sequence>
<proteinExistence type="predicted"/>
<reference evidence="3 4" key="1">
    <citation type="submission" date="2014-02" db="EMBL/GenBank/DDBJ databases">
        <authorList>
            <person name="Sears C."/>
            <person name="Carroll K."/>
            <person name="Sack B.R."/>
            <person name="Qadri F."/>
            <person name="Myers L.L."/>
            <person name="Chung G.-T."/>
            <person name="Escheverria P."/>
            <person name="Fraser C.M."/>
            <person name="Sadzewicz L."/>
            <person name="Shefchek K.A."/>
            <person name="Tallon L."/>
            <person name="Das S.P."/>
            <person name="Daugherty S."/>
            <person name="Mongodin E.F."/>
        </authorList>
    </citation>
    <scope>NUCLEOTIDE SEQUENCE [LARGE SCALE GENOMIC DNA]</scope>
    <source>
        <strain evidence="3">3998T</strain>
        <strain evidence="4">3998T(B)3</strain>
    </source>
</reference>
<comment type="caution">
    <text evidence="3">The sequence shown here is derived from an EMBL/GenBank/DDBJ whole genome shotgun (WGS) entry which is preliminary data.</text>
</comment>
<gene>
    <name evidence="3" type="ORF">M125_0172</name>
    <name evidence="2" type="ORF">M125_0264</name>
    <name evidence="1" type="ORF">M125_0351</name>
</gene>
<dbReference type="PATRIC" id="fig|1339316.3.peg.174"/>
<organism evidence="3 4">
    <name type="scientific">Bacteroides fragilis str. 3998T(B)3</name>
    <dbReference type="NCBI Taxonomy" id="1339316"/>
    <lineage>
        <taxon>Bacteria</taxon>
        <taxon>Pseudomonadati</taxon>
        <taxon>Bacteroidota</taxon>
        <taxon>Bacteroidia</taxon>
        <taxon>Bacteroidales</taxon>
        <taxon>Bacteroidaceae</taxon>
        <taxon>Bacteroides</taxon>
    </lineage>
</organism>
<evidence type="ECO:0000313" key="4">
    <source>
        <dbReference type="Proteomes" id="UP000020773"/>
    </source>
</evidence>
<dbReference type="RefSeq" id="WP_032596560.1">
    <property type="nucleotide sequence ID" value="NZ_JGDB01000006.1"/>
</dbReference>
<dbReference type="EMBL" id="JGDB01000008">
    <property type="protein sequence ID" value="EXY92977.1"/>
    <property type="molecule type" value="Genomic_DNA"/>
</dbReference>
<dbReference type="AlphaFoldDB" id="A0A015VCJ9"/>